<dbReference type="InterPro" id="IPR010617">
    <property type="entry name" value="TMEM175-like"/>
</dbReference>
<evidence type="ECO:0000256" key="4">
    <source>
        <dbReference type="ARBA" id="ARBA00022538"/>
    </source>
</evidence>
<gene>
    <name evidence="14" type="ORF">GQR93_13590</name>
</gene>
<feature type="transmembrane region" description="Helical" evidence="13">
    <location>
        <begin position="113"/>
        <end position="134"/>
    </location>
</feature>
<keyword evidence="5 13" id="KW-0812">Transmembrane</keyword>
<dbReference type="GO" id="GO:0015252">
    <property type="term" value="F:proton channel activity"/>
    <property type="evidence" value="ECO:0007669"/>
    <property type="project" value="InterPro"/>
</dbReference>
<comment type="catalytic activity">
    <reaction evidence="12">
        <text>K(+)(in) = K(+)(out)</text>
        <dbReference type="Rhea" id="RHEA:29463"/>
        <dbReference type="ChEBI" id="CHEBI:29103"/>
    </reaction>
</comment>
<dbReference type="GO" id="GO:0005267">
    <property type="term" value="F:potassium channel activity"/>
    <property type="evidence" value="ECO:0007669"/>
    <property type="project" value="UniProtKB-KW"/>
</dbReference>
<comment type="subcellular location">
    <subcellularLocation>
        <location evidence="1">Membrane</location>
        <topology evidence="1">Multi-pass membrane protein</topology>
    </subcellularLocation>
</comment>
<feature type="transmembrane region" description="Helical" evidence="13">
    <location>
        <begin position="12"/>
        <end position="31"/>
    </location>
</feature>
<feature type="transmembrane region" description="Helical" evidence="13">
    <location>
        <begin position="46"/>
        <end position="66"/>
    </location>
</feature>
<evidence type="ECO:0000256" key="10">
    <source>
        <dbReference type="ARBA" id="ARBA00023136"/>
    </source>
</evidence>
<accession>A0A6P1E7Z1</accession>
<evidence type="ECO:0000256" key="7">
    <source>
        <dbReference type="ARBA" id="ARBA00022958"/>
    </source>
</evidence>
<keyword evidence="7" id="KW-0630">Potassium</keyword>
<evidence type="ECO:0000256" key="6">
    <source>
        <dbReference type="ARBA" id="ARBA00022826"/>
    </source>
</evidence>
<keyword evidence="11" id="KW-0407">Ion channel</keyword>
<protein>
    <submittedName>
        <fullName evidence="14">DUF1211 domain-containing protein</fullName>
    </submittedName>
</protein>
<keyword evidence="6" id="KW-0631">Potassium channel</keyword>
<dbReference type="Pfam" id="PF06736">
    <property type="entry name" value="TMEM175"/>
    <property type="match status" value="1"/>
</dbReference>
<keyword evidence="3" id="KW-0813">Transport</keyword>
<evidence type="ECO:0000256" key="11">
    <source>
        <dbReference type="ARBA" id="ARBA00023303"/>
    </source>
</evidence>
<evidence type="ECO:0000256" key="9">
    <source>
        <dbReference type="ARBA" id="ARBA00023065"/>
    </source>
</evidence>
<evidence type="ECO:0000256" key="13">
    <source>
        <dbReference type="SAM" id="Phobius"/>
    </source>
</evidence>
<evidence type="ECO:0000256" key="3">
    <source>
        <dbReference type="ARBA" id="ARBA00022448"/>
    </source>
</evidence>
<keyword evidence="10 13" id="KW-0472">Membrane</keyword>
<sequence length="201" mass="23041">MIDMFRNSKSRMEAISDGVFAVVLTIMVLDIKAPMANISDYEIQRLMMQLLSYLISFGVVAQYWVLHQELFTTLKTTTFKIMVANIYYLCPICLIPFATTWLSSSFISSESAIGFAILMFIVNVSQLWLFHLVIEQNRHDGQRIIEHDVEEFRSVKVMVAISIVYIGVSLLMPKFLLAAIALGILSRVLITRGIRFYLERQ</sequence>
<dbReference type="AlphaFoldDB" id="A0A6P1E7Z1"/>
<dbReference type="EMBL" id="CP047121">
    <property type="protein sequence ID" value="QHB53467.1"/>
    <property type="molecule type" value="Genomic_DNA"/>
</dbReference>
<proteinExistence type="inferred from homology"/>
<evidence type="ECO:0000313" key="14">
    <source>
        <dbReference type="EMBL" id="QHB53467.1"/>
    </source>
</evidence>
<comment type="similarity">
    <text evidence="2">Belongs to the TMEM175 family.</text>
</comment>
<dbReference type="Proteomes" id="UP000465035">
    <property type="component" value="Chromosome"/>
</dbReference>
<organism evidence="14 15">
    <name type="scientific">Lentilactobacillus hilgardii</name>
    <name type="common">Lactobacillus hilgardii</name>
    <dbReference type="NCBI Taxonomy" id="1588"/>
    <lineage>
        <taxon>Bacteria</taxon>
        <taxon>Bacillati</taxon>
        <taxon>Bacillota</taxon>
        <taxon>Bacilli</taxon>
        <taxon>Lactobacillales</taxon>
        <taxon>Lactobacillaceae</taxon>
        <taxon>Lentilactobacillus</taxon>
    </lineage>
</organism>
<feature type="transmembrane region" description="Helical" evidence="13">
    <location>
        <begin position="86"/>
        <end position="107"/>
    </location>
</feature>
<evidence type="ECO:0000256" key="2">
    <source>
        <dbReference type="ARBA" id="ARBA00006920"/>
    </source>
</evidence>
<evidence type="ECO:0000256" key="5">
    <source>
        <dbReference type="ARBA" id="ARBA00022692"/>
    </source>
</evidence>
<keyword evidence="9" id="KW-0406">Ion transport</keyword>
<evidence type="ECO:0000256" key="8">
    <source>
        <dbReference type="ARBA" id="ARBA00022989"/>
    </source>
</evidence>
<keyword evidence="8 13" id="KW-1133">Transmembrane helix</keyword>
<evidence type="ECO:0000313" key="15">
    <source>
        <dbReference type="Proteomes" id="UP000465035"/>
    </source>
</evidence>
<reference evidence="14 15" key="1">
    <citation type="submission" date="2019-12" db="EMBL/GenBank/DDBJ databases">
        <title>Lactobacillus hilgardii FLUB.</title>
        <authorList>
            <person name="Gustaw K."/>
        </authorList>
    </citation>
    <scope>NUCLEOTIDE SEQUENCE [LARGE SCALE GENOMIC DNA]</scope>
    <source>
        <strain evidence="14 15">FLUB</strain>
    </source>
</reference>
<evidence type="ECO:0000256" key="1">
    <source>
        <dbReference type="ARBA" id="ARBA00004141"/>
    </source>
</evidence>
<dbReference type="GO" id="GO:0016020">
    <property type="term" value="C:membrane"/>
    <property type="evidence" value="ECO:0007669"/>
    <property type="project" value="UniProtKB-SubCell"/>
</dbReference>
<evidence type="ECO:0000256" key="12">
    <source>
        <dbReference type="ARBA" id="ARBA00034430"/>
    </source>
</evidence>
<keyword evidence="4" id="KW-0633">Potassium transport</keyword>
<name>A0A6P1E7Z1_LENHI</name>